<dbReference type="SUPFAM" id="SSF53067">
    <property type="entry name" value="Actin-like ATPase domain"/>
    <property type="match status" value="1"/>
</dbReference>
<reference evidence="2 3" key="1">
    <citation type="submission" date="2020-08" db="EMBL/GenBank/DDBJ databases">
        <title>Genomic Encyclopedia of Archaeal and Bacterial Type Strains, Phase II (KMG-II): from individual species to whole genera.</title>
        <authorList>
            <person name="Goeker M."/>
        </authorList>
    </citation>
    <scope>NUCLEOTIDE SEQUENCE [LARGE SCALE GENOMIC DNA]</scope>
    <source>
        <strain evidence="2 3">DSM 43850</strain>
    </source>
</reference>
<name>A0ABR6BQD9_9PSEU</name>
<gene>
    <name evidence="2" type="ORF">BC739_006306</name>
</gene>
<organism evidence="2 3">
    <name type="scientific">Kutzneria viridogrisea</name>
    <dbReference type="NCBI Taxonomy" id="47990"/>
    <lineage>
        <taxon>Bacteria</taxon>
        <taxon>Bacillati</taxon>
        <taxon>Actinomycetota</taxon>
        <taxon>Actinomycetes</taxon>
        <taxon>Pseudonocardiales</taxon>
        <taxon>Pseudonocardiaceae</taxon>
        <taxon>Kutzneria</taxon>
    </lineage>
</organism>
<sequence>MTARWAVGVDVGGTKIAGALVGADGVVRGRTVVPTPARDGARAVLAAMAELVRALAAGTPVVGVGVGTGGVVDAATGTVLSATDLLPGWAGTDVAGELRALTGLPVRVDNDGNALALGEHHFGAGRGLRDGVYVTVGTGIGGGIVLDGVLRRGATHSAGELGHLPVPGAEGRRCSCGATGHVEAVASGPAMTSRYREVTGEQVTDLRAIAERALAGEQAASAVLAEGGAALGAALAGLANALDPQVVVLGGGVAEIGEPFLGPVERALRSAALPGPSRVALRPALLGTDAPLAGAAVLAFEGER</sequence>
<dbReference type="Proteomes" id="UP000517916">
    <property type="component" value="Unassembled WGS sequence"/>
</dbReference>
<accession>A0ABR6BQD9</accession>
<dbReference type="Pfam" id="PF00480">
    <property type="entry name" value="ROK"/>
    <property type="match status" value="1"/>
</dbReference>
<evidence type="ECO:0000256" key="1">
    <source>
        <dbReference type="ARBA" id="ARBA00006479"/>
    </source>
</evidence>
<dbReference type="InterPro" id="IPR049874">
    <property type="entry name" value="ROK_cs"/>
</dbReference>
<keyword evidence="2" id="KW-0808">Transferase</keyword>
<dbReference type="EC" id="2.7.1.2" evidence="2"/>
<dbReference type="PANTHER" id="PTHR18964">
    <property type="entry name" value="ROK (REPRESSOR, ORF, KINASE) FAMILY"/>
    <property type="match status" value="1"/>
</dbReference>
<dbReference type="PROSITE" id="PS01125">
    <property type="entry name" value="ROK"/>
    <property type="match status" value="1"/>
</dbReference>
<proteinExistence type="inferred from homology"/>
<comment type="similarity">
    <text evidence="1">Belongs to the ROK (NagC/XylR) family.</text>
</comment>
<comment type="caution">
    <text evidence="2">The sequence shown here is derived from an EMBL/GenBank/DDBJ whole genome shotgun (WGS) entry which is preliminary data.</text>
</comment>
<dbReference type="PANTHER" id="PTHR18964:SF169">
    <property type="entry name" value="N-ACETYLMANNOSAMINE KINASE"/>
    <property type="match status" value="1"/>
</dbReference>
<dbReference type="RefSeq" id="WP_025353816.1">
    <property type="nucleotide sequence ID" value="NZ_BAAABQ010000022.1"/>
</dbReference>
<evidence type="ECO:0000313" key="2">
    <source>
        <dbReference type="EMBL" id="MBA8929088.1"/>
    </source>
</evidence>
<keyword evidence="3" id="KW-1185">Reference proteome</keyword>
<dbReference type="EMBL" id="JACJID010000005">
    <property type="protein sequence ID" value="MBA8929088.1"/>
    <property type="molecule type" value="Genomic_DNA"/>
</dbReference>
<protein>
    <submittedName>
        <fullName evidence="2">Glucokinase</fullName>
        <ecNumber evidence="2">2.7.1.2</ecNumber>
    </submittedName>
</protein>
<dbReference type="InterPro" id="IPR043129">
    <property type="entry name" value="ATPase_NBD"/>
</dbReference>
<evidence type="ECO:0000313" key="3">
    <source>
        <dbReference type="Proteomes" id="UP000517916"/>
    </source>
</evidence>
<dbReference type="GO" id="GO:0004340">
    <property type="term" value="F:glucokinase activity"/>
    <property type="evidence" value="ECO:0007669"/>
    <property type="project" value="UniProtKB-EC"/>
</dbReference>
<dbReference type="Gene3D" id="3.30.420.40">
    <property type="match status" value="2"/>
</dbReference>
<dbReference type="InterPro" id="IPR000600">
    <property type="entry name" value="ROK"/>
</dbReference>